<dbReference type="OMA" id="RGCNPIT"/>
<sequence length="74" mass="7562">MARLALVAAVVLCLLLATGPQGAISAEGMVSFDNLISCKVLGNCDKNLGPEASRPGKPANDYTRGCNPITGCRG</sequence>
<dbReference type="RefSeq" id="XP_008673685.1">
    <property type="nucleotide sequence ID" value="XM_008675463.3"/>
</dbReference>
<evidence type="ECO:0000256" key="4">
    <source>
        <dbReference type="ARBA" id="ARBA00023157"/>
    </source>
</evidence>
<dbReference type="KEGG" id="zma:100278092"/>
<dbReference type="EnsemblPlants" id="Zm00001eb123590_T001">
    <property type="protein sequence ID" value="Zm00001eb123590_P001"/>
    <property type="gene ID" value="Zm00001eb123590"/>
</dbReference>
<evidence type="ECO:0000313" key="9">
    <source>
        <dbReference type="Proteomes" id="UP000007305"/>
    </source>
</evidence>
<dbReference type="ExpressionAtlas" id="A0A1D6ML12">
    <property type="expression patterns" value="baseline and differential"/>
</dbReference>
<name>A0A1D6ML12_MAIZE</name>
<dbReference type="GeneID" id="100278092"/>
<organism evidence="7">
    <name type="scientific">Zea mays</name>
    <name type="common">Maize</name>
    <dbReference type="NCBI Taxonomy" id="4577"/>
    <lineage>
        <taxon>Eukaryota</taxon>
        <taxon>Viridiplantae</taxon>
        <taxon>Streptophyta</taxon>
        <taxon>Embryophyta</taxon>
        <taxon>Tracheophyta</taxon>
        <taxon>Spermatophyta</taxon>
        <taxon>Magnoliopsida</taxon>
        <taxon>Liliopsida</taxon>
        <taxon>Poales</taxon>
        <taxon>Poaceae</taxon>
        <taxon>PACMAD clade</taxon>
        <taxon>Panicoideae</taxon>
        <taxon>Andropogonodae</taxon>
        <taxon>Andropogoneae</taxon>
        <taxon>Tripsacinae</taxon>
        <taxon>Zea</taxon>
    </lineage>
</organism>
<evidence type="ECO:0000256" key="3">
    <source>
        <dbReference type="ARBA" id="ARBA00022729"/>
    </source>
</evidence>
<evidence type="ECO:0000256" key="1">
    <source>
        <dbReference type="ARBA" id="ARBA00009178"/>
    </source>
</evidence>
<protein>
    <submittedName>
        <fullName evidence="7 8">Uncharacterized protein</fullName>
    </submittedName>
</protein>
<keyword evidence="4" id="KW-1015">Disulfide bond</keyword>
<dbReference type="InterPro" id="IPR008801">
    <property type="entry name" value="RALF"/>
</dbReference>
<dbReference type="AlphaFoldDB" id="A0A1D6ML12"/>
<comment type="similarity">
    <text evidence="1">Belongs to the plant rapid alkalinization factor (RALF) family.</text>
</comment>
<feature type="region of interest" description="Disordered" evidence="5">
    <location>
        <begin position="50"/>
        <end position="74"/>
    </location>
</feature>
<accession>A0A1D6ML12</accession>
<evidence type="ECO:0000256" key="2">
    <source>
        <dbReference type="ARBA" id="ARBA00022702"/>
    </source>
</evidence>
<dbReference type="Proteomes" id="UP000007305">
    <property type="component" value="Chromosome 3"/>
</dbReference>
<evidence type="ECO:0000256" key="5">
    <source>
        <dbReference type="SAM" id="MobiDB-lite"/>
    </source>
</evidence>
<reference evidence="7 9" key="1">
    <citation type="submission" date="2015-12" db="EMBL/GenBank/DDBJ databases">
        <title>Update maize B73 reference genome by single molecule sequencing technologies.</title>
        <authorList>
            <consortium name="Maize Genome Sequencing Project"/>
            <person name="Ware D."/>
        </authorList>
    </citation>
    <scope>NUCLEOTIDE SEQUENCE [LARGE SCALE GENOMIC DNA]</scope>
    <source>
        <strain evidence="9">cv. B73</strain>
        <tissue evidence="7">Seedling</tissue>
    </source>
</reference>
<evidence type="ECO:0000313" key="7">
    <source>
        <dbReference type="EMBL" id="ONM29900.1"/>
    </source>
</evidence>
<feature type="signal peptide" evidence="6">
    <location>
        <begin position="1"/>
        <end position="25"/>
    </location>
</feature>
<reference evidence="8" key="2">
    <citation type="submission" date="2019-07" db="EMBL/GenBank/DDBJ databases">
        <authorList>
            <person name="Seetharam A."/>
            <person name="Woodhouse M."/>
            <person name="Cannon E."/>
        </authorList>
    </citation>
    <scope>NUCLEOTIDE SEQUENCE [LARGE SCALE GENOMIC DNA]</scope>
    <source>
        <strain evidence="8">cv. B73</strain>
    </source>
</reference>
<keyword evidence="3 6" id="KW-0732">Signal</keyword>
<dbReference type="Gramene" id="Zm00001eb123590_T001">
    <property type="protein sequence ID" value="Zm00001eb123590_P001"/>
    <property type="gene ID" value="Zm00001eb123590"/>
</dbReference>
<evidence type="ECO:0000313" key="8">
    <source>
        <dbReference type="EnsemblPlants" id="Zm00001eb123590_P001"/>
    </source>
</evidence>
<dbReference type="Pfam" id="PF05498">
    <property type="entry name" value="RALF"/>
    <property type="match status" value="1"/>
</dbReference>
<feature type="chain" id="PRO_5010807071" evidence="6">
    <location>
        <begin position="26"/>
        <end position="74"/>
    </location>
</feature>
<evidence type="ECO:0000256" key="6">
    <source>
        <dbReference type="SAM" id="SignalP"/>
    </source>
</evidence>
<dbReference type="GO" id="GO:0005179">
    <property type="term" value="F:hormone activity"/>
    <property type="evidence" value="ECO:0007669"/>
    <property type="project" value="UniProtKB-KW"/>
</dbReference>
<keyword evidence="2" id="KW-0372">Hormone</keyword>
<proteinExistence type="inferred from homology"/>
<gene>
    <name evidence="8" type="primary">LOC100278092</name>
    <name evidence="7" type="ORF">ZEAMMB73_Zm00001d039766</name>
</gene>
<dbReference type="EMBL" id="CM007649">
    <property type="protein sequence ID" value="ONM29900.1"/>
    <property type="molecule type" value="Genomic_DNA"/>
</dbReference>
<keyword evidence="9" id="KW-1185">Reference proteome</keyword>
<dbReference type="PaxDb" id="4577-GRMZM2G088371_P01"/>
<dbReference type="OrthoDB" id="676993at2759"/>
<reference evidence="8" key="3">
    <citation type="submission" date="2021-05" db="UniProtKB">
        <authorList>
            <consortium name="EnsemblPlants"/>
        </authorList>
    </citation>
    <scope>IDENTIFICATION</scope>
    <source>
        <strain evidence="8">cv. B73</strain>
    </source>
</reference>